<dbReference type="Gene3D" id="1.20.58.300">
    <property type="entry name" value="FlgN-like"/>
    <property type="match status" value="1"/>
</dbReference>
<dbReference type="SUPFAM" id="SSF140566">
    <property type="entry name" value="FlgN-like"/>
    <property type="match status" value="1"/>
</dbReference>
<dbReference type="GO" id="GO:0044780">
    <property type="term" value="P:bacterial-type flagellum assembly"/>
    <property type="evidence" value="ECO:0007669"/>
    <property type="project" value="InterPro"/>
</dbReference>
<evidence type="ECO:0000313" key="5">
    <source>
        <dbReference type="Proteomes" id="UP000307956"/>
    </source>
</evidence>
<keyword evidence="4" id="KW-0966">Cell projection</keyword>
<comment type="function">
    <text evidence="1">Required for the efficient initiation of filament assembly.</text>
</comment>
<comment type="similarity">
    <text evidence="2">Belongs to the FlgN family.</text>
</comment>
<evidence type="ECO:0000256" key="3">
    <source>
        <dbReference type="ARBA" id="ARBA00022795"/>
    </source>
</evidence>
<dbReference type="Proteomes" id="UP000307956">
    <property type="component" value="Unassembled WGS sequence"/>
</dbReference>
<gene>
    <name evidence="4" type="ORF">E6O51_02365</name>
</gene>
<evidence type="ECO:0000256" key="1">
    <source>
        <dbReference type="ARBA" id="ARBA00002397"/>
    </source>
</evidence>
<dbReference type="InterPro" id="IPR007809">
    <property type="entry name" value="FlgN-like"/>
</dbReference>
<dbReference type="Pfam" id="PF05130">
    <property type="entry name" value="FlgN"/>
    <property type="match status" value="1"/>
</dbReference>
<sequence>MEATQLRAFVDLLQREEALLLAGDTDALLSLTQEKTSLYHTQQRLHEARVQLLKRLGQDDPAQAIHALCQDLPDTRRQWDEVLRLAAEARERNTLNGRLIVERLQHNQGALDILLKAANRPQLYDADGNPRASGSGRLLGSA</sequence>
<keyword evidence="3" id="KW-1005">Bacterial flagellum biogenesis</keyword>
<dbReference type="AlphaFoldDB" id="A0A4S4AWR1"/>
<keyword evidence="4" id="KW-0969">Cilium</keyword>
<keyword evidence="4" id="KW-0282">Flagellum</keyword>
<dbReference type="EMBL" id="SSOD01000002">
    <property type="protein sequence ID" value="THF64451.1"/>
    <property type="molecule type" value="Genomic_DNA"/>
</dbReference>
<keyword evidence="5" id="KW-1185">Reference proteome</keyword>
<dbReference type="InterPro" id="IPR036679">
    <property type="entry name" value="FlgN-like_sf"/>
</dbReference>
<evidence type="ECO:0000256" key="2">
    <source>
        <dbReference type="ARBA" id="ARBA00007703"/>
    </source>
</evidence>
<organism evidence="4 5">
    <name type="scientific">Pseudothauera rhizosphaerae</name>
    <dbReference type="NCBI Taxonomy" id="2565932"/>
    <lineage>
        <taxon>Bacteria</taxon>
        <taxon>Pseudomonadati</taxon>
        <taxon>Pseudomonadota</taxon>
        <taxon>Betaproteobacteria</taxon>
        <taxon>Rhodocyclales</taxon>
        <taxon>Zoogloeaceae</taxon>
        <taxon>Pseudothauera</taxon>
    </lineage>
</organism>
<protein>
    <submittedName>
        <fullName evidence="4">Flagellar protein FlgN</fullName>
    </submittedName>
</protein>
<dbReference type="OrthoDB" id="9180271at2"/>
<name>A0A4S4AWR1_9RHOO</name>
<accession>A0A4S4AWR1</accession>
<comment type="caution">
    <text evidence="4">The sequence shown here is derived from an EMBL/GenBank/DDBJ whole genome shotgun (WGS) entry which is preliminary data.</text>
</comment>
<proteinExistence type="inferred from homology"/>
<evidence type="ECO:0000313" key="4">
    <source>
        <dbReference type="EMBL" id="THF64451.1"/>
    </source>
</evidence>
<reference evidence="4 5" key="1">
    <citation type="submission" date="2019-04" db="EMBL/GenBank/DDBJ databases">
        <title>Azoarcus rhizosphaerae sp. nov. isolated from rhizosphere of Ficus religiosa.</title>
        <authorList>
            <person name="Lin S.-Y."/>
            <person name="Hameed A."/>
            <person name="Hsu Y.-H."/>
            <person name="Young C.-C."/>
        </authorList>
    </citation>
    <scope>NUCLEOTIDE SEQUENCE [LARGE SCALE GENOMIC DNA]</scope>
    <source>
        <strain evidence="4 5">CC-YHH848</strain>
    </source>
</reference>